<gene>
    <name evidence="17" type="ORF">LTR36_006459</name>
</gene>
<dbReference type="InterPro" id="IPR011545">
    <property type="entry name" value="DEAD/DEAH_box_helicase_dom"/>
</dbReference>
<keyword evidence="9" id="KW-0539">Nucleus</keyword>
<feature type="domain" description="Helicase ATP-binding" evidence="14">
    <location>
        <begin position="219"/>
        <end position="426"/>
    </location>
</feature>
<feature type="compositionally biased region" description="Polar residues" evidence="13">
    <location>
        <begin position="157"/>
        <end position="166"/>
    </location>
</feature>
<dbReference type="GO" id="GO:0005524">
    <property type="term" value="F:ATP binding"/>
    <property type="evidence" value="ECO:0007669"/>
    <property type="project" value="UniProtKB-KW"/>
</dbReference>
<evidence type="ECO:0000256" key="9">
    <source>
        <dbReference type="ARBA" id="ARBA00023242"/>
    </source>
</evidence>
<dbReference type="GO" id="GO:0003723">
    <property type="term" value="F:RNA binding"/>
    <property type="evidence" value="ECO:0007669"/>
    <property type="project" value="UniProtKB-KW"/>
</dbReference>
<sequence>MATTDNKRPLPAKVVAMKAKKRQKLDHSGDQLHVAANPKKKAKTASRADDLAWKDISMPDRLEDYEGFFGLEEVDGVDIIKDVSSGQISFLSKDGKALPQADERLDEKASSQAPDGEEEWSGFDETDQVPEVSVQPPTSKSKKSARSAREGSKAKQVPSSGPTAGSENAADAFEALADDADAAETDVSAWRSLKLSPDTLASLGKLKFPKPTPIQRAAIPEALAGHDVIGKASTGSGKTLAFGIPILERFLELRSVSRKPDAAKTPLALLLSPTRELAHQLDKHLTALCSSGAFDGPSIATLTGGLSMQKQQRLLKNADIVIGTPGRLWEVISSGQGIMKALKQIQFLVVDEADRLLSEGHFKEVEEILNALDRTEDADEETDGAEDESDALPTASGVRQTLVFSATFDRGLQKKLAGKSKPGGDLMSSKESMEYLLSKLKFQDEKPKFIDVNPVNQLASGLKEGLIECVGTEKDLYLYALLMLHANTRALVFTNSIDAVRRITPLLQNLGLPAMALHSGMAQKARLRSVERFTRGGKTERPTSSIMVATDVAARGLDIANVQLVIHYHLPRAADTYVHRSGRTARAGQPGSSILICGPEEVAGVRRLVAKVHAQAAAAHDQTASEAAKQGFYIRTLDIDRRIVARLKPRASLAKKLADVNIAKEKQHKEDDFMRSAAEELGVDYDSEEFDKQASGRQGRGNGRKKKERESRELSKGEVGALKAELKELLKQRVNVGVSEKYLTSGRVDVDELLRQQDAGGSKTGEFLGTVNNLGLEDA</sequence>
<dbReference type="GO" id="GO:0005634">
    <property type="term" value="C:nucleus"/>
    <property type="evidence" value="ECO:0007669"/>
    <property type="project" value="UniProtKB-SubCell"/>
</dbReference>
<dbReference type="InterPro" id="IPR014001">
    <property type="entry name" value="Helicase_ATP-bd"/>
</dbReference>
<dbReference type="PANTHER" id="PTHR47959">
    <property type="entry name" value="ATP-DEPENDENT RNA HELICASE RHLE-RELATED"/>
    <property type="match status" value="1"/>
</dbReference>
<name>A0AAV9JUR0_9PEZI</name>
<dbReference type="InterPro" id="IPR027417">
    <property type="entry name" value="P-loop_NTPase"/>
</dbReference>
<organism evidence="17 18">
    <name type="scientific">Oleoguttula mirabilis</name>
    <dbReference type="NCBI Taxonomy" id="1507867"/>
    <lineage>
        <taxon>Eukaryota</taxon>
        <taxon>Fungi</taxon>
        <taxon>Dikarya</taxon>
        <taxon>Ascomycota</taxon>
        <taxon>Pezizomycotina</taxon>
        <taxon>Dothideomycetes</taxon>
        <taxon>Dothideomycetidae</taxon>
        <taxon>Mycosphaerellales</taxon>
        <taxon>Teratosphaeriaceae</taxon>
        <taxon>Oleoguttula</taxon>
    </lineage>
</organism>
<dbReference type="Pfam" id="PF00271">
    <property type="entry name" value="Helicase_C"/>
    <property type="match status" value="1"/>
</dbReference>
<dbReference type="EC" id="3.6.4.13" evidence="2"/>
<evidence type="ECO:0000259" key="14">
    <source>
        <dbReference type="PROSITE" id="PS51192"/>
    </source>
</evidence>
<dbReference type="PANTHER" id="PTHR47959:SF1">
    <property type="entry name" value="ATP-DEPENDENT RNA HELICASE DBPA"/>
    <property type="match status" value="1"/>
</dbReference>
<evidence type="ECO:0000313" key="17">
    <source>
        <dbReference type="EMBL" id="KAK4549462.1"/>
    </source>
</evidence>
<dbReference type="EMBL" id="JAVFHQ010000004">
    <property type="protein sequence ID" value="KAK4549462.1"/>
    <property type="molecule type" value="Genomic_DNA"/>
</dbReference>
<keyword evidence="8" id="KW-0694">RNA-binding</keyword>
<keyword evidence="5 12" id="KW-0378">Hydrolase</keyword>
<dbReference type="GO" id="GO:0010467">
    <property type="term" value="P:gene expression"/>
    <property type="evidence" value="ECO:0007669"/>
    <property type="project" value="UniProtKB-ARBA"/>
</dbReference>
<keyword evidence="18" id="KW-1185">Reference proteome</keyword>
<dbReference type="GO" id="GO:0042254">
    <property type="term" value="P:ribosome biogenesis"/>
    <property type="evidence" value="ECO:0007669"/>
    <property type="project" value="UniProtKB-KW"/>
</dbReference>
<dbReference type="PROSITE" id="PS51194">
    <property type="entry name" value="HELICASE_CTER"/>
    <property type="match status" value="1"/>
</dbReference>
<dbReference type="Gene3D" id="3.40.50.300">
    <property type="entry name" value="P-loop containing nucleotide triphosphate hydrolases"/>
    <property type="match status" value="2"/>
</dbReference>
<feature type="region of interest" description="Disordered" evidence="13">
    <location>
        <begin position="685"/>
        <end position="717"/>
    </location>
</feature>
<keyword evidence="3" id="KW-0690">Ribosome biogenesis</keyword>
<evidence type="ECO:0000256" key="10">
    <source>
        <dbReference type="ARBA" id="ARBA00047984"/>
    </source>
</evidence>
<evidence type="ECO:0000259" key="16">
    <source>
        <dbReference type="PROSITE" id="PS51195"/>
    </source>
</evidence>
<keyword evidence="4 12" id="KW-0547">Nucleotide-binding</keyword>
<protein>
    <recommendedName>
        <fullName evidence="2">RNA helicase</fullName>
        <ecNumber evidence="2">3.6.4.13</ecNumber>
    </recommendedName>
</protein>
<evidence type="ECO:0000256" key="12">
    <source>
        <dbReference type="RuleBase" id="RU000492"/>
    </source>
</evidence>
<comment type="subcellular location">
    <subcellularLocation>
        <location evidence="1">Nucleus</location>
    </subcellularLocation>
</comment>
<comment type="similarity">
    <text evidence="12">Belongs to the DEAD box helicase family.</text>
</comment>
<evidence type="ECO:0000256" key="6">
    <source>
        <dbReference type="ARBA" id="ARBA00022806"/>
    </source>
</evidence>
<evidence type="ECO:0000256" key="11">
    <source>
        <dbReference type="PROSITE-ProRule" id="PRU00552"/>
    </source>
</evidence>
<evidence type="ECO:0000256" key="2">
    <source>
        <dbReference type="ARBA" id="ARBA00012552"/>
    </source>
</evidence>
<dbReference type="InterPro" id="IPR050079">
    <property type="entry name" value="DEAD_box_RNA_helicase"/>
</dbReference>
<dbReference type="AlphaFoldDB" id="A0AAV9JUR0"/>
<feature type="domain" description="Helicase C-terminal" evidence="15">
    <location>
        <begin position="477"/>
        <end position="640"/>
    </location>
</feature>
<feature type="short sequence motif" description="Q motif" evidence="11">
    <location>
        <begin position="188"/>
        <end position="216"/>
    </location>
</feature>
<dbReference type="GO" id="GO:0003724">
    <property type="term" value="F:RNA helicase activity"/>
    <property type="evidence" value="ECO:0007669"/>
    <property type="project" value="UniProtKB-EC"/>
</dbReference>
<dbReference type="GO" id="GO:0016787">
    <property type="term" value="F:hydrolase activity"/>
    <property type="evidence" value="ECO:0007669"/>
    <property type="project" value="UniProtKB-KW"/>
</dbReference>
<evidence type="ECO:0000256" key="3">
    <source>
        <dbReference type="ARBA" id="ARBA00022517"/>
    </source>
</evidence>
<evidence type="ECO:0000256" key="5">
    <source>
        <dbReference type="ARBA" id="ARBA00022801"/>
    </source>
</evidence>
<feature type="compositionally biased region" description="Basic and acidic residues" evidence="13">
    <location>
        <begin position="93"/>
        <end position="109"/>
    </location>
</feature>
<dbReference type="CDD" id="cd17946">
    <property type="entry name" value="DEADc_DDX24"/>
    <property type="match status" value="1"/>
</dbReference>
<proteinExistence type="inferred from homology"/>
<dbReference type="PROSITE" id="PS51192">
    <property type="entry name" value="HELICASE_ATP_BIND_1"/>
    <property type="match status" value="1"/>
</dbReference>
<dbReference type="SUPFAM" id="SSF52540">
    <property type="entry name" value="P-loop containing nucleoside triphosphate hydrolases"/>
    <property type="match status" value="1"/>
</dbReference>
<evidence type="ECO:0000256" key="4">
    <source>
        <dbReference type="ARBA" id="ARBA00022741"/>
    </source>
</evidence>
<comment type="catalytic activity">
    <reaction evidence="10">
        <text>ATP + H2O = ADP + phosphate + H(+)</text>
        <dbReference type="Rhea" id="RHEA:13065"/>
        <dbReference type="ChEBI" id="CHEBI:15377"/>
        <dbReference type="ChEBI" id="CHEBI:15378"/>
        <dbReference type="ChEBI" id="CHEBI:30616"/>
        <dbReference type="ChEBI" id="CHEBI:43474"/>
        <dbReference type="ChEBI" id="CHEBI:456216"/>
        <dbReference type="EC" id="3.6.4.13"/>
    </reaction>
</comment>
<evidence type="ECO:0000256" key="1">
    <source>
        <dbReference type="ARBA" id="ARBA00004123"/>
    </source>
</evidence>
<evidence type="ECO:0000259" key="15">
    <source>
        <dbReference type="PROSITE" id="PS51194"/>
    </source>
</evidence>
<evidence type="ECO:0000313" key="18">
    <source>
        <dbReference type="Proteomes" id="UP001324427"/>
    </source>
</evidence>
<dbReference type="Proteomes" id="UP001324427">
    <property type="component" value="Unassembled WGS sequence"/>
</dbReference>
<dbReference type="PROSITE" id="PS51195">
    <property type="entry name" value="Q_MOTIF"/>
    <property type="match status" value="1"/>
</dbReference>
<dbReference type="InterPro" id="IPR014014">
    <property type="entry name" value="RNA_helicase_DEAD_Q_motif"/>
</dbReference>
<dbReference type="SMART" id="SM00487">
    <property type="entry name" value="DEXDc"/>
    <property type="match status" value="1"/>
</dbReference>
<dbReference type="InterPro" id="IPR001650">
    <property type="entry name" value="Helicase_C-like"/>
</dbReference>
<dbReference type="PROSITE" id="PS00039">
    <property type="entry name" value="DEAD_ATP_HELICASE"/>
    <property type="match status" value="1"/>
</dbReference>
<comment type="caution">
    <text evidence="17">The sequence shown here is derived from an EMBL/GenBank/DDBJ whole genome shotgun (WGS) entry which is preliminary data.</text>
</comment>
<feature type="region of interest" description="Disordered" evidence="13">
    <location>
        <begin position="373"/>
        <end position="392"/>
    </location>
</feature>
<dbReference type="CDD" id="cd18787">
    <property type="entry name" value="SF2_C_DEAD"/>
    <property type="match status" value="1"/>
</dbReference>
<feature type="domain" description="DEAD-box RNA helicase Q" evidence="16">
    <location>
        <begin position="188"/>
        <end position="216"/>
    </location>
</feature>
<feature type="compositionally biased region" description="Acidic residues" evidence="13">
    <location>
        <begin position="115"/>
        <end position="128"/>
    </location>
</feature>
<dbReference type="InterPro" id="IPR000629">
    <property type="entry name" value="RNA-helicase_DEAD-box_CS"/>
</dbReference>
<evidence type="ECO:0000256" key="8">
    <source>
        <dbReference type="ARBA" id="ARBA00022884"/>
    </source>
</evidence>
<dbReference type="SMART" id="SM00490">
    <property type="entry name" value="HELICc"/>
    <property type="match status" value="1"/>
</dbReference>
<dbReference type="Pfam" id="PF00270">
    <property type="entry name" value="DEAD"/>
    <property type="match status" value="1"/>
</dbReference>
<feature type="region of interest" description="Disordered" evidence="13">
    <location>
        <begin position="91"/>
        <end position="167"/>
    </location>
</feature>
<evidence type="ECO:0000256" key="13">
    <source>
        <dbReference type="SAM" id="MobiDB-lite"/>
    </source>
</evidence>
<reference evidence="17 18" key="1">
    <citation type="submission" date="2021-11" db="EMBL/GenBank/DDBJ databases">
        <title>Black yeast isolated from Biological Soil Crust.</title>
        <authorList>
            <person name="Kurbessoian T."/>
        </authorList>
    </citation>
    <scope>NUCLEOTIDE SEQUENCE [LARGE SCALE GENOMIC DNA]</scope>
    <source>
        <strain evidence="17 18">CCFEE 5522</strain>
    </source>
</reference>
<feature type="compositionally biased region" description="Acidic residues" evidence="13">
    <location>
        <begin position="376"/>
        <end position="390"/>
    </location>
</feature>
<evidence type="ECO:0000256" key="7">
    <source>
        <dbReference type="ARBA" id="ARBA00022840"/>
    </source>
</evidence>
<keyword evidence="7 12" id="KW-0067">ATP-binding</keyword>
<accession>A0AAV9JUR0</accession>
<dbReference type="GO" id="GO:0005829">
    <property type="term" value="C:cytosol"/>
    <property type="evidence" value="ECO:0007669"/>
    <property type="project" value="TreeGrafter"/>
</dbReference>
<keyword evidence="6 12" id="KW-0347">Helicase</keyword>